<proteinExistence type="predicted"/>
<dbReference type="Proteomes" id="UP000821865">
    <property type="component" value="Chromosome 10"/>
</dbReference>
<protein>
    <submittedName>
        <fullName evidence="1">Uncharacterized protein</fullName>
    </submittedName>
</protein>
<organism evidence="1 2">
    <name type="scientific">Dermacentor silvarum</name>
    <name type="common">Tick</name>
    <dbReference type="NCBI Taxonomy" id="543639"/>
    <lineage>
        <taxon>Eukaryota</taxon>
        <taxon>Metazoa</taxon>
        <taxon>Ecdysozoa</taxon>
        <taxon>Arthropoda</taxon>
        <taxon>Chelicerata</taxon>
        <taxon>Arachnida</taxon>
        <taxon>Acari</taxon>
        <taxon>Parasitiformes</taxon>
        <taxon>Ixodida</taxon>
        <taxon>Ixodoidea</taxon>
        <taxon>Ixodidae</taxon>
        <taxon>Rhipicephalinae</taxon>
        <taxon>Dermacentor</taxon>
    </lineage>
</organism>
<sequence length="331" mass="37064">MAPVNTGSRPIRLTTESLLQAVKEFPCLYYRGHPSYKDYKRRQEVWSSIGARFGITGFQVQSKFKNAKDTYKRAKDSKPRPGQVGKHGNKPWPSWKHFDAMHELLDSPTAPLGSAEQDVPSTEDSESIMSFGSITIDYEPDDTCEEKPVRSQGTETTCNGEDKPVRSQGTETTCNGVVPPTHKTEDTNEDLSSVETTMVNSMATCVEHLKMLHDERKESGFKKDKVYQFCIRTGLARKETSETRADFAENLFHVTVRHLRYGLTASEIPSVGHYCVVLVSISSMVIGRFETGNIFTGKKKHVVLVHYLYLCAPGGKTTMTCDDLNCKLTFA</sequence>
<name>A0ACB8DMK6_DERSI</name>
<comment type="caution">
    <text evidence="1">The sequence shown here is derived from an EMBL/GenBank/DDBJ whole genome shotgun (WGS) entry which is preliminary data.</text>
</comment>
<reference evidence="1" key="1">
    <citation type="submission" date="2020-05" db="EMBL/GenBank/DDBJ databases">
        <title>Large-scale comparative analyses of tick genomes elucidate their genetic diversity and vector capacities.</title>
        <authorList>
            <person name="Jia N."/>
            <person name="Wang J."/>
            <person name="Shi W."/>
            <person name="Du L."/>
            <person name="Sun Y."/>
            <person name="Zhan W."/>
            <person name="Jiang J."/>
            <person name="Wang Q."/>
            <person name="Zhang B."/>
            <person name="Ji P."/>
            <person name="Sakyi L.B."/>
            <person name="Cui X."/>
            <person name="Yuan T."/>
            <person name="Jiang B."/>
            <person name="Yang W."/>
            <person name="Lam T.T.-Y."/>
            <person name="Chang Q."/>
            <person name="Ding S."/>
            <person name="Wang X."/>
            <person name="Zhu J."/>
            <person name="Ruan X."/>
            <person name="Zhao L."/>
            <person name="Wei J."/>
            <person name="Que T."/>
            <person name="Du C."/>
            <person name="Cheng J."/>
            <person name="Dai P."/>
            <person name="Han X."/>
            <person name="Huang E."/>
            <person name="Gao Y."/>
            <person name="Liu J."/>
            <person name="Shao H."/>
            <person name="Ye R."/>
            <person name="Li L."/>
            <person name="Wei W."/>
            <person name="Wang X."/>
            <person name="Wang C."/>
            <person name="Yang T."/>
            <person name="Huo Q."/>
            <person name="Li W."/>
            <person name="Guo W."/>
            <person name="Chen H."/>
            <person name="Zhou L."/>
            <person name="Ni X."/>
            <person name="Tian J."/>
            <person name="Zhou Y."/>
            <person name="Sheng Y."/>
            <person name="Liu T."/>
            <person name="Pan Y."/>
            <person name="Xia L."/>
            <person name="Li J."/>
            <person name="Zhao F."/>
            <person name="Cao W."/>
        </authorList>
    </citation>
    <scope>NUCLEOTIDE SEQUENCE</scope>
    <source>
        <strain evidence="1">Dsil-2018</strain>
    </source>
</reference>
<accession>A0ACB8DMK6</accession>
<evidence type="ECO:0000313" key="2">
    <source>
        <dbReference type="Proteomes" id="UP000821865"/>
    </source>
</evidence>
<keyword evidence="2" id="KW-1185">Reference proteome</keyword>
<evidence type="ECO:0000313" key="1">
    <source>
        <dbReference type="EMBL" id="KAH7973609.1"/>
    </source>
</evidence>
<dbReference type="EMBL" id="CM023479">
    <property type="protein sequence ID" value="KAH7973609.1"/>
    <property type="molecule type" value="Genomic_DNA"/>
</dbReference>
<gene>
    <name evidence="1" type="ORF">HPB49_003037</name>
</gene>